<organism evidence="1 2">
    <name type="scientific">Puccinia coronata f. sp. avenae</name>
    <dbReference type="NCBI Taxonomy" id="200324"/>
    <lineage>
        <taxon>Eukaryota</taxon>
        <taxon>Fungi</taxon>
        <taxon>Dikarya</taxon>
        <taxon>Basidiomycota</taxon>
        <taxon>Pucciniomycotina</taxon>
        <taxon>Pucciniomycetes</taxon>
        <taxon>Pucciniales</taxon>
        <taxon>Pucciniaceae</taxon>
        <taxon>Puccinia</taxon>
    </lineage>
</organism>
<protein>
    <submittedName>
        <fullName evidence="1">Uncharacterized protein</fullName>
    </submittedName>
</protein>
<dbReference type="AlphaFoldDB" id="A0A2N5SLT3"/>
<evidence type="ECO:0000313" key="1">
    <source>
        <dbReference type="EMBL" id="PLW14189.1"/>
    </source>
</evidence>
<comment type="caution">
    <text evidence="1">The sequence shown here is derived from an EMBL/GenBank/DDBJ whole genome shotgun (WGS) entry which is preliminary data.</text>
</comment>
<dbReference type="EMBL" id="PGCI01000829">
    <property type="protein sequence ID" value="PLW14189.1"/>
    <property type="molecule type" value="Genomic_DNA"/>
</dbReference>
<name>A0A2N5SLT3_9BASI</name>
<sequence>METELAQFSNLAEEASGESPLLHEHFQAHNDLGITEELGVSSKPPKKGALAKPIRNKNWKGLSSDLNPFARGRPRRPFLRSITHDITKSPFDPPFKKLPELLQFIRENRSLDPQTFSRFMIKFLDDNPKALKQILEQDDLRPHLTDRYILKESFTRLHDIFAEDAASEERIAALSRQLSKEMRSISLPEETYSDPVSVLGKKLAAYRFKSLATDREILKSNYLTRKQQYLTHLLGFMGHRNVLAPYIEAAFKEEIKSGTLVLKQEMTEQQIVEKLDVIQMELAKLTGLHRDFVSGSRVQGFHAGVEEPKINHRTSPSISGTGELPLVSKYSIQQSS</sequence>
<evidence type="ECO:0000313" key="2">
    <source>
        <dbReference type="Proteomes" id="UP000235392"/>
    </source>
</evidence>
<reference evidence="1 2" key="1">
    <citation type="submission" date="2017-11" db="EMBL/GenBank/DDBJ databases">
        <title>De novo assembly and phasing of dikaryotic genomes from two isolates of Puccinia coronata f. sp. avenae, the causal agent of oat crown rust.</title>
        <authorList>
            <person name="Miller M.E."/>
            <person name="Zhang Y."/>
            <person name="Omidvar V."/>
            <person name="Sperschneider J."/>
            <person name="Schwessinger B."/>
            <person name="Raley C."/>
            <person name="Palmer J.M."/>
            <person name="Garnica D."/>
            <person name="Upadhyaya N."/>
            <person name="Rathjen J."/>
            <person name="Taylor J.M."/>
            <person name="Park R.F."/>
            <person name="Dodds P.N."/>
            <person name="Hirsch C.D."/>
            <person name="Kianian S.F."/>
            <person name="Figueroa M."/>
        </authorList>
    </citation>
    <scope>NUCLEOTIDE SEQUENCE [LARGE SCALE GENOMIC DNA]</scope>
    <source>
        <strain evidence="1">12SD80</strain>
    </source>
</reference>
<gene>
    <name evidence="1" type="ORF">PCASD_19055</name>
</gene>
<accession>A0A2N5SLT3</accession>
<dbReference type="Proteomes" id="UP000235392">
    <property type="component" value="Unassembled WGS sequence"/>
</dbReference>
<proteinExistence type="predicted"/>